<dbReference type="Pfam" id="PF05043">
    <property type="entry name" value="Mga"/>
    <property type="match status" value="1"/>
</dbReference>
<accession>A0ABT9WPS6</accession>
<evidence type="ECO:0000256" key="4">
    <source>
        <dbReference type="ARBA" id="ARBA00023163"/>
    </source>
</evidence>
<dbReference type="Proteomes" id="UP001223586">
    <property type="component" value="Unassembled WGS sequence"/>
</dbReference>
<dbReference type="Gene3D" id="3.40.930.10">
    <property type="entry name" value="Mannitol-specific EII, Chain A"/>
    <property type="match status" value="1"/>
</dbReference>
<keyword evidence="8" id="KW-1185">Reference proteome</keyword>
<evidence type="ECO:0000256" key="3">
    <source>
        <dbReference type="ARBA" id="ARBA00023159"/>
    </source>
</evidence>
<dbReference type="InterPro" id="IPR036634">
    <property type="entry name" value="PRD_sf"/>
</dbReference>
<keyword evidence="1" id="KW-0677">Repeat</keyword>
<evidence type="ECO:0000259" key="6">
    <source>
        <dbReference type="PROSITE" id="PS51372"/>
    </source>
</evidence>
<comment type="caution">
    <text evidence="7">The sequence shown here is derived from an EMBL/GenBank/DDBJ whole genome shotgun (WGS) entry which is preliminary data.</text>
</comment>
<evidence type="ECO:0000256" key="1">
    <source>
        <dbReference type="ARBA" id="ARBA00022737"/>
    </source>
</evidence>
<dbReference type="Gene3D" id="1.10.1790.10">
    <property type="entry name" value="PRD domain"/>
    <property type="match status" value="2"/>
</dbReference>
<dbReference type="InterPro" id="IPR036388">
    <property type="entry name" value="WH-like_DNA-bd_sf"/>
</dbReference>
<sequence length="644" mass="76012">MKKERETAFIKHLYHLNKWVKTDELAAYFSVSTRTIRHYISEINALPYPEPLIMSSNNNYKINEAMFLKYREQEMQENDIPETPIERTHYLLKNLIYNQEGLNIFDASEELCVSVASIESDLKKVRAYLKKYDLHLQRKMDEIQLIGTEMNKRKLMSQIFQDESNEEFLHLADIQSDFYGYDLSLMKEKVIDILNRYHLFINGYTINNILLHLVIAIERIKSNHVLEHINLKQIKDRYEYDAALDIAAEIEKITGVTFDTTELYYLTLLLASKTTTLKYNDITTENINDFIEPEYTRLANRIIHKVNEYFFIDISDDEFMIKFTLHLRNLITRAKFNRYSKNPMTKKIKSSYPLIYDLSVFIANEIQEEENIRIIEDEIAYIAFHIGAFFERKKELKNKVLCAIICPEYYGMQMETVNRLTQTFSDSLEITRVLSTTDTNIPQLNVDLVISTVEVPPIADIELIQINPFLTEADQSKIIAKISEMKKRRYFTNMKSYLGQYFEPALFKKNIYFDDEIKMIRFMGEELVELDRIDQHYVESIIEREKISSTAFNHIVAVPHSMKMNGKRTSISIVINDKPVKWGESTVQIIAMIVMNREERKEFRSIFDSFIEVLSESKNANKIIESKNYEDFIRILSELMKHHN</sequence>
<dbReference type="InterPro" id="IPR011608">
    <property type="entry name" value="PRD"/>
</dbReference>
<evidence type="ECO:0000256" key="2">
    <source>
        <dbReference type="ARBA" id="ARBA00023015"/>
    </source>
</evidence>
<protein>
    <submittedName>
        <fullName evidence="7">Lichenan operon transcriptional antiterminator</fullName>
    </submittedName>
</protein>
<reference evidence="7 8" key="1">
    <citation type="submission" date="2023-07" db="EMBL/GenBank/DDBJ databases">
        <title>Genomic Encyclopedia of Type Strains, Phase IV (KMG-IV): sequencing the most valuable type-strain genomes for metagenomic binning, comparative biology and taxonomic classification.</title>
        <authorList>
            <person name="Goeker M."/>
        </authorList>
    </citation>
    <scope>NUCLEOTIDE SEQUENCE [LARGE SCALE GENOMIC DNA]</scope>
    <source>
        <strain evidence="7 8">DSM 23837</strain>
    </source>
</reference>
<dbReference type="InterPro" id="IPR002178">
    <property type="entry name" value="PTS_EIIA_type-2_dom"/>
</dbReference>
<gene>
    <name evidence="7" type="ORF">J2S08_001078</name>
</gene>
<organism evidence="7 8">
    <name type="scientific">Bacillus chungangensis</name>
    <dbReference type="NCBI Taxonomy" id="587633"/>
    <lineage>
        <taxon>Bacteria</taxon>
        <taxon>Bacillati</taxon>
        <taxon>Bacillota</taxon>
        <taxon>Bacilli</taxon>
        <taxon>Bacillales</taxon>
        <taxon>Bacillaceae</taxon>
        <taxon>Bacillus</taxon>
    </lineage>
</organism>
<dbReference type="InterPro" id="IPR050661">
    <property type="entry name" value="BglG_antiterminators"/>
</dbReference>
<feature type="domain" description="PRD" evidence="6">
    <location>
        <begin position="290"/>
        <end position="396"/>
    </location>
</feature>
<evidence type="ECO:0000259" key="5">
    <source>
        <dbReference type="PROSITE" id="PS51094"/>
    </source>
</evidence>
<evidence type="ECO:0000313" key="7">
    <source>
        <dbReference type="EMBL" id="MDQ0175244.1"/>
    </source>
</evidence>
<dbReference type="PANTHER" id="PTHR30185:SF12">
    <property type="entry name" value="TRANSCRIPTIONAL REGULATOR MANR"/>
    <property type="match status" value="1"/>
</dbReference>
<dbReference type="SUPFAM" id="SSF55804">
    <property type="entry name" value="Phoshotransferase/anion transport protein"/>
    <property type="match status" value="1"/>
</dbReference>
<dbReference type="EMBL" id="JAUSTT010000005">
    <property type="protein sequence ID" value="MDQ0175244.1"/>
    <property type="molecule type" value="Genomic_DNA"/>
</dbReference>
<dbReference type="PROSITE" id="PS51372">
    <property type="entry name" value="PRD_2"/>
    <property type="match status" value="2"/>
</dbReference>
<dbReference type="PROSITE" id="PS51094">
    <property type="entry name" value="PTS_EIIA_TYPE_2"/>
    <property type="match status" value="1"/>
</dbReference>
<dbReference type="SUPFAM" id="SSF63520">
    <property type="entry name" value="PTS-regulatory domain, PRD"/>
    <property type="match status" value="2"/>
</dbReference>
<dbReference type="RefSeq" id="WP_307227402.1">
    <property type="nucleotide sequence ID" value="NZ_JAUSTT010000005.1"/>
</dbReference>
<feature type="domain" description="PTS EIIA type-2" evidence="5">
    <location>
        <begin position="500"/>
        <end position="639"/>
    </location>
</feature>
<evidence type="ECO:0000313" key="8">
    <source>
        <dbReference type="Proteomes" id="UP001223586"/>
    </source>
</evidence>
<dbReference type="InterPro" id="IPR013199">
    <property type="entry name" value="HTH_Mga_DNA-bd_dom"/>
</dbReference>
<keyword evidence="2" id="KW-0805">Transcription regulation</keyword>
<dbReference type="Pfam" id="PF08280">
    <property type="entry name" value="HTH_Mga"/>
    <property type="match status" value="1"/>
</dbReference>
<dbReference type="Gene3D" id="1.10.10.10">
    <property type="entry name" value="Winged helix-like DNA-binding domain superfamily/Winged helix DNA-binding domain"/>
    <property type="match status" value="1"/>
</dbReference>
<dbReference type="PANTHER" id="PTHR30185">
    <property type="entry name" value="CRYPTIC BETA-GLUCOSIDE BGL OPERON ANTITERMINATOR"/>
    <property type="match status" value="1"/>
</dbReference>
<keyword evidence="3" id="KW-0010">Activator</keyword>
<name>A0ABT9WPS6_9BACI</name>
<keyword evidence="4" id="KW-0804">Transcription</keyword>
<dbReference type="InterPro" id="IPR016152">
    <property type="entry name" value="PTrfase/Anion_transptr"/>
</dbReference>
<dbReference type="Pfam" id="PF00874">
    <property type="entry name" value="PRD"/>
    <property type="match status" value="2"/>
</dbReference>
<dbReference type="Pfam" id="PF00359">
    <property type="entry name" value="PTS_EIIA_2"/>
    <property type="match status" value="1"/>
</dbReference>
<proteinExistence type="predicted"/>
<dbReference type="InterPro" id="IPR007737">
    <property type="entry name" value="Mga_HTH"/>
</dbReference>
<feature type="domain" description="PRD" evidence="6">
    <location>
        <begin position="177"/>
        <end position="280"/>
    </location>
</feature>